<dbReference type="InParanoid" id="F0Z808"/>
<protein>
    <submittedName>
        <fullName evidence="1">Uncharacterized protein</fullName>
    </submittedName>
</protein>
<keyword evidence="2" id="KW-1185">Reference proteome</keyword>
<dbReference type="GeneID" id="10509443"/>
<gene>
    <name evidence="1" type="ORF">DICPUDRAFT_147243</name>
</gene>
<accession>F0Z808</accession>
<name>F0Z808_DICPU</name>
<dbReference type="EMBL" id="GL870949">
    <property type="protein sequence ID" value="EGC39909.1"/>
    <property type="molecule type" value="Genomic_DNA"/>
</dbReference>
<reference evidence="2" key="1">
    <citation type="journal article" date="2011" name="Genome Biol.">
        <title>Comparative genomics of the social amoebae Dictyostelium discoideum and Dictyostelium purpureum.</title>
        <authorList>
            <consortium name="US DOE Joint Genome Institute (JGI-PGF)"/>
            <person name="Sucgang R."/>
            <person name="Kuo A."/>
            <person name="Tian X."/>
            <person name="Salerno W."/>
            <person name="Parikh A."/>
            <person name="Feasley C.L."/>
            <person name="Dalin E."/>
            <person name="Tu H."/>
            <person name="Huang E."/>
            <person name="Barry K."/>
            <person name="Lindquist E."/>
            <person name="Shapiro H."/>
            <person name="Bruce D."/>
            <person name="Schmutz J."/>
            <person name="Salamov A."/>
            <person name="Fey P."/>
            <person name="Gaudet P."/>
            <person name="Anjard C."/>
            <person name="Babu M.M."/>
            <person name="Basu S."/>
            <person name="Bushmanova Y."/>
            <person name="van der Wel H."/>
            <person name="Katoh-Kurasawa M."/>
            <person name="Dinh C."/>
            <person name="Coutinho P.M."/>
            <person name="Saito T."/>
            <person name="Elias M."/>
            <person name="Schaap P."/>
            <person name="Kay R.R."/>
            <person name="Henrissat B."/>
            <person name="Eichinger L."/>
            <person name="Rivero F."/>
            <person name="Putnam N.H."/>
            <person name="West C.M."/>
            <person name="Loomis W.F."/>
            <person name="Chisholm R.L."/>
            <person name="Shaulsky G."/>
            <person name="Strassmann J.E."/>
            <person name="Queller D.C."/>
            <person name="Kuspa A."/>
            <person name="Grigoriev I.V."/>
        </authorList>
    </citation>
    <scope>NUCLEOTIDE SEQUENCE [LARGE SCALE GENOMIC DNA]</scope>
    <source>
        <strain evidence="2">QSDP1</strain>
    </source>
</reference>
<proteinExistence type="predicted"/>
<dbReference type="RefSeq" id="XP_003283538.1">
    <property type="nucleotide sequence ID" value="XM_003283490.1"/>
</dbReference>
<dbReference type="Proteomes" id="UP000001064">
    <property type="component" value="Unassembled WGS sequence"/>
</dbReference>
<dbReference type="AlphaFoldDB" id="F0Z808"/>
<evidence type="ECO:0000313" key="1">
    <source>
        <dbReference type="EMBL" id="EGC39909.1"/>
    </source>
</evidence>
<dbReference type="KEGG" id="dpp:DICPUDRAFT_147243"/>
<sequence length="54" mass="6489">MVKTENHHHWTNNFILINIIRLNYSSHYSSNLQKNVQEVLKAPERSSFIVNIFY</sequence>
<dbReference type="VEuPathDB" id="AmoebaDB:DICPUDRAFT_147243"/>
<organism evidence="1 2">
    <name type="scientific">Dictyostelium purpureum</name>
    <name type="common">Slime mold</name>
    <dbReference type="NCBI Taxonomy" id="5786"/>
    <lineage>
        <taxon>Eukaryota</taxon>
        <taxon>Amoebozoa</taxon>
        <taxon>Evosea</taxon>
        <taxon>Eumycetozoa</taxon>
        <taxon>Dictyostelia</taxon>
        <taxon>Dictyosteliales</taxon>
        <taxon>Dictyosteliaceae</taxon>
        <taxon>Dictyostelium</taxon>
    </lineage>
</organism>
<evidence type="ECO:0000313" key="2">
    <source>
        <dbReference type="Proteomes" id="UP000001064"/>
    </source>
</evidence>